<dbReference type="InterPro" id="IPR036640">
    <property type="entry name" value="ABC1_TM_sf"/>
</dbReference>
<keyword evidence="3" id="KW-1003">Cell membrane</keyword>
<dbReference type="Proteomes" id="UP000315303">
    <property type="component" value="Unassembled WGS sequence"/>
</dbReference>
<name>A0A502KV07_9GAMM</name>
<dbReference type="PROSITE" id="PS50929">
    <property type="entry name" value="ABC_TM1F"/>
    <property type="match status" value="1"/>
</dbReference>
<dbReference type="NCBIfam" id="TIGR03375">
    <property type="entry name" value="type_I_sec_LssB"/>
    <property type="match status" value="1"/>
</dbReference>
<comment type="caution">
    <text evidence="13">The sequence shown here is derived from an EMBL/GenBank/DDBJ whole genome shotgun (WGS) entry which is preliminary data.</text>
</comment>
<evidence type="ECO:0000256" key="8">
    <source>
        <dbReference type="ARBA" id="ARBA00023136"/>
    </source>
</evidence>
<dbReference type="CDD" id="cd02421">
    <property type="entry name" value="Peptidase_C39_likeD"/>
    <property type="match status" value="1"/>
</dbReference>
<gene>
    <name evidence="13" type="ORF">EPA86_11820</name>
</gene>
<dbReference type="InterPro" id="IPR003593">
    <property type="entry name" value="AAA+_ATPase"/>
</dbReference>
<dbReference type="Gene3D" id="1.20.1560.10">
    <property type="entry name" value="ABC transporter type 1, transmembrane domain"/>
    <property type="match status" value="1"/>
</dbReference>
<evidence type="ECO:0000256" key="9">
    <source>
        <dbReference type="SAM" id="Phobius"/>
    </source>
</evidence>
<dbReference type="AlphaFoldDB" id="A0A502KV07"/>
<dbReference type="SMART" id="SM00382">
    <property type="entry name" value="AAA"/>
    <property type="match status" value="1"/>
</dbReference>
<feature type="transmembrane region" description="Helical" evidence="9">
    <location>
        <begin position="321"/>
        <end position="338"/>
    </location>
</feature>
<dbReference type="Gene3D" id="3.90.70.10">
    <property type="entry name" value="Cysteine proteinases"/>
    <property type="match status" value="1"/>
</dbReference>
<dbReference type="PROSITE" id="PS00211">
    <property type="entry name" value="ABC_TRANSPORTER_1"/>
    <property type="match status" value="1"/>
</dbReference>
<dbReference type="FunFam" id="3.40.50.300:FF:000299">
    <property type="entry name" value="ABC transporter ATP-binding protein/permease"/>
    <property type="match status" value="1"/>
</dbReference>
<evidence type="ECO:0000259" key="10">
    <source>
        <dbReference type="PROSITE" id="PS50893"/>
    </source>
</evidence>
<dbReference type="PROSITE" id="PS50990">
    <property type="entry name" value="PEPTIDASE_C39"/>
    <property type="match status" value="1"/>
</dbReference>
<reference evidence="13 14" key="1">
    <citation type="submission" date="2019-01" db="EMBL/GenBank/DDBJ databases">
        <title>Litorilituus lipolytica sp. nov., isolated from intertidal sand of the Yellow Sea in China.</title>
        <authorList>
            <person name="Liu A."/>
        </authorList>
    </citation>
    <scope>NUCLEOTIDE SEQUENCE [LARGE SCALE GENOMIC DNA]</scope>
    <source>
        <strain evidence="13 14">RZ04</strain>
    </source>
</reference>
<dbReference type="Gene3D" id="3.40.50.300">
    <property type="entry name" value="P-loop containing nucleotide triphosphate hydrolases"/>
    <property type="match status" value="1"/>
</dbReference>
<dbReference type="RefSeq" id="WP_140603869.1">
    <property type="nucleotide sequence ID" value="NZ_SAWY01000025.1"/>
</dbReference>
<evidence type="ECO:0000256" key="4">
    <source>
        <dbReference type="ARBA" id="ARBA00022692"/>
    </source>
</evidence>
<dbReference type="CDD" id="cd03245">
    <property type="entry name" value="ABCC_bacteriocin_exporters"/>
    <property type="match status" value="1"/>
</dbReference>
<protein>
    <submittedName>
        <fullName evidence="13">Type I secretion system permease/ATPase</fullName>
    </submittedName>
</protein>
<dbReference type="InterPro" id="IPR039421">
    <property type="entry name" value="Type_1_exporter"/>
</dbReference>
<evidence type="ECO:0000313" key="13">
    <source>
        <dbReference type="EMBL" id="TPH14269.1"/>
    </source>
</evidence>
<dbReference type="PANTHER" id="PTHR24221">
    <property type="entry name" value="ATP-BINDING CASSETTE SUB-FAMILY B"/>
    <property type="match status" value="1"/>
</dbReference>
<evidence type="ECO:0000256" key="5">
    <source>
        <dbReference type="ARBA" id="ARBA00022741"/>
    </source>
</evidence>
<dbReference type="Pfam" id="PF00664">
    <property type="entry name" value="ABC_membrane"/>
    <property type="match status" value="1"/>
</dbReference>
<evidence type="ECO:0000259" key="11">
    <source>
        <dbReference type="PROSITE" id="PS50929"/>
    </source>
</evidence>
<feature type="domain" description="ABC transporter" evidence="10">
    <location>
        <begin position="495"/>
        <end position="730"/>
    </location>
</feature>
<dbReference type="InterPro" id="IPR017871">
    <property type="entry name" value="ABC_transporter-like_CS"/>
</dbReference>
<dbReference type="InterPro" id="IPR017750">
    <property type="entry name" value="ATPase_T1SS"/>
</dbReference>
<keyword evidence="14" id="KW-1185">Reference proteome</keyword>
<accession>A0A502KV07</accession>
<evidence type="ECO:0000256" key="1">
    <source>
        <dbReference type="ARBA" id="ARBA00004651"/>
    </source>
</evidence>
<dbReference type="GO" id="GO:0016887">
    <property type="term" value="F:ATP hydrolysis activity"/>
    <property type="evidence" value="ECO:0007669"/>
    <property type="project" value="InterPro"/>
</dbReference>
<dbReference type="SUPFAM" id="SSF52540">
    <property type="entry name" value="P-loop containing nucleoside triphosphate hydrolases"/>
    <property type="match status" value="1"/>
</dbReference>
<dbReference type="GO" id="GO:0034040">
    <property type="term" value="F:ATPase-coupled lipid transmembrane transporter activity"/>
    <property type="evidence" value="ECO:0007669"/>
    <property type="project" value="TreeGrafter"/>
</dbReference>
<dbReference type="CDD" id="cd18587">
    <property type="entry name" value="ABC_6TM_LapB_like"/>
    <property type="match status" value="1"/>
</dbReference>
<evidence type="ECO:0000256" key="3">
    <source>
        <dbReference type="ARBA" id="ARBA00022475"/>
    </source>
</evidence>
<feature type="domain" description="Peptidase C39" evidence="12">
    <location>
        <begin position="15"/>
        <end position="149"/>
    </location>
</feature>
<dbReference type="GO" id="GO:0008233">
    <property type="term" value="F:peptidase activity"/>
    <property type="evidence" value="ECO:0007669"/>
    <property type="project" value="InterPro"/>
</dbReference>
<dbReference type="PROSITE" id="PS50893">
    <property type="entry name" value="ABC_TRANSPORTER_2"/>
    <property type="match status" value="1"/>
</dbReference>
<dbReference type="GO" id="GO:0005524">
    <property type="term" value="F:ATP binding"/>
    <property type="evidence" value="ECO:0007669"/>
    <property type="project" value="UniProtKB-KW"/>
</dbReference>
<keyword evidence="7 9" id="KW-1133">Transmembrane helix</keyword>
<feature type="transmembrane region" description="Helical" evidence="9">
    <location>
        <begin position="219"/>
        <end position="236"/>
    </location>
</feature>
<dbReference type="EMBL" id="SAWY01000025">
    <property type="protein sequence ID" value="TPH14269.1"/>
    <property type="molecule type" value="Genomic_DNA"/>
</dbReference>
<feature type="transmembrane region" description="Helical" evidence="9">
    <location>
        <begin position="185"/>
        <end position="207"/>
    </location>
</feature>
<evidence type="ECO:0000256" key="6">
    <source>
        <dbReference type="ARBA" id="ARBA00022840"/>
    </source>
</evidence>
<feature type="transmembrane region" description="Helical" evidence="9">
    <location>
        <begin position="291"/>
        <end position="315"/>
    </location>
</feature>
<evidence type="ECO:0000256" key="2">
    <source>
        <dbReference type="ARBA" id="ARBA00022448"/>
    </source>
</evidence>
<feature type="transmembrane region" description="Helical" evidence="9">
    <location>
        <begin position="406"/>
        <end position="428"/>
    </location>
</feature>
<keyword evidence="5" id="KW-0547">Nucleotide-binding</keyword>
<dbReference type="SUPFAM" id="SSF90123">
    <property type="entry name" value="ABC transporter transmembrane region"/>
    <property type="match status" value="1"/>
</dbReference>
<dbReference type="OrthoDB" id="9782586at2"/>
<keyword evidence="8 9" id="KW-0472">Membrane</keyword>
<keyword evidence="6" id="KW-0067">ATP-binding</keyword>
<organism evidence="13 14">
    <name type="scientific">Litorilituus lipolyticus</name>
    <dbReference type="NCBI Taxonomy" id="2491017"/>
    <lineage>
        <taxon>Bacteria</taxon>
        <taxon>Pseudomonadati</taxon>
        <taxon>Pseudomonadota</taxon>
        <taxon>Gammaproteobacteria</taxon>
        <taxon>Alteromonadales</taxon>
        <taxon>Colwelliaceae</taxon>
        <taxon>Litorilituus</taxon>
    </lineage>
</organism>
<feature type="transmembrane region" description="Helical" evidence="9">
    <location>
        <begin position="434"/>
        <end position="458"/>
    </location>
</feature>
<comment type="subcellular location">
    <subcellularLocation>
        <location evidence="1">Cell membrane</location>
        <topology evidence="1">Multi-pass membrane protein</topology>
    </subcellularLocation>
</comment>
<feature type="domain" description="ABC transmembrane type-1" evidence="11">
    <location>
        <begin position="185"/>
        <end position="463"/>
    </location>
</feature>
<dbReference type="InterPro" id="IPR011527">
    <property type="entry name" value="ABC1_TM_dom"/>
</dbReference>
<sequence length="730" mass="81269">MTTNQNDLAQGIELQTRHKDPLLGCLVFLSKYYGKPFSADAMSSGLPLVDGKLTPELMPRAALRGGMESKLERKVLSELPKLMLPCVLLLKDGRACVLISCSKSKEKGNAESEYENDKLEIVWPELPSSHEIIDRETLEQEYSGYCFYIRKRYRFDERSKQTLKTNNEHWFWETLRRSIPIYKDVLLAALFINLFAVASPLFVMNVYDRVVPNNAIDTLWVLAVGMIILLLFDFVLKEVRAHLLEIAAKKSDLLLSSRIFEKVLNLNMSHKPASVGAFAKQVQEFESIREFITSATIAAILDVPFSLLFMVIIAIVAGPLAWVPFFLVIIMMCFSFWMKNKIKFEVEQGSRYSVQKNAHLVESLQGIETIKQTGAESQFQSKWEQLVGNIASWNIKVKKYATTVGTFNGLLSQLSTVFIVILGVYQISEGNISMGALIAAVMLSGRALAPFSQVALLITRYNQAKSALITLDEIMKLPAENMERYLHRDHFKGDITFDNVTFAYPGSEVAAVANVSFSIKAGERVAIIGRIGAGKTSIEKLLMNFYQPNEGAIRVDGIDIKQISPADLRQKIGCLAQDINLFYGTIRDNITLGVPHVDDEHIMRAAKLAGVSQFTDGSPEGLDKQVGERGQNLSGGQRQAVALARALLFNPPMLVLDEPTSNMDNYSEAQIKKQLSVITKDKTFLLVTHKASMLALVDRVLVMERGRLVADGPTDKVLAALKSGQIKASL</sequence>
<keyword evidence="4 9" id="KW-0812">Transmembrane</keyword>
<dbReference type="InterPro" id="IPR003439">
    <property type="entry name" value="ABC_transporter-like_ATP-bd"/>
</dbReference>
<evidence type="ECO:0000313" key="14">
    <source>
        <dbReference type="Proteomes" id="UP000315303"/>
    </source>
</evidence>
<dbReference type="InterPro" id="IPR005074">
    <property type="entry name" value="Peptidase_C39"/>
</dbReference>
<dbReference type="GO" id="GO:0140359">
    <property type="term" value="F:ABC-type transporter activity"/>
    <property type="evidence" value="ECO:0007669"/>
    <property type="project" value="InterPro"/>
</dbReference>
<dbReference type="Pfam" id="PF00005">
    <property type="entry name" value="ABC_tran"/>
    <property type="match status" value="1"/>
</dbReference>
<dbReference type="InterPro" id="IPR027417">
    <property type="entry name" value="P-loop_NTPase"/>
</dbReference>
<dbReference type="GO" id="GO:0006508">
    <property type="term" value="P:proteolysis"/>
    <property type="evidence" value="ECO:0007669"/>
    <property type="project" value="InterPro"/>
</dbReference>
<keyword evidence="2" id="KW-0813">Transport</keyword>
<proteinExistence type="predicted"/>
<evidence type="ECO:0000256" key="7">
    <source>
        <dbReference type="ARBA" id="ARBA00022989"/>
    </source>
</evidence>
<evidence type="ECO:0000259" key="12">
    <source>
        <dbReference type="PROSITE" id="PS50990"/>
    </source>
</evidence>
<dbReference type="GO" id="GO:0005886">
    <property type="term" value="C:plasma membrane"/>
    <property type="evidence" value="ECO:0007669"/>
    <property type="project" value="UniProtKB-SubCell"/>
</dbReference>
<dbReference type="PANTHER" id="PTHR24221:SF248">
    <property type="entry name" value="ABC TRANSPORTER TRANSMEMBRANE REGION"/>
    <property type="match status" value="1"/>
</dbReference>